<dbReference type="GO" id="GO:0020037">
    <property type="term" value="F:heme binding"/>
    <property type="evidence" value="ECO:0007669"/>
    <property type="project" value="InterPro"/>
</dbReference>
<evidence type="ECO:0000256" key="6">
    <source>
        <dbReference type="ARBA" id="ARBA00023033"/>
    </source>
</evidence>
<dbReference type="PANTHER" id="PTHR46206:SF1">
    <property type="entry name" value="P450, PUTATIVE (EUROFUNG)-RELATED"/>
    <property type="match status" value="1"/>
</dbReference>
<evidence type="ECO:0000313" key="9">
    <source>
        <dbReference type="EMBL" id="KAJ7310829.1"/>
    </source>
</evidence>
<dbReference type="InterPro" id="IPR001128">
    <property type="entry name" value="Cyt_P450"/>
</dbReference>
<keyword evidence="8" id="KW-0812">Transmembrane</keyword>
<dbReference type="AlphaFoldDB" id="A0AAD7EBV9"/>
<keyword evidence="7" id="KW-0349">Heme</keyword>
<dbReference type="SUPFAM" id="SSF48264">
    <property type="entry name" value="Cytochrome P450"/>
    <property type="match status" value="1"/>
</dbReference>
<dbReference type="GO" id="GO:0004497">
    <property type="term" value="F:monooxygenase activity"/>
    <property type="evidence" value="ECO:0007669"/>
    <property type="project" value="UniProtKB-KW"/>
</dbReference>
<dbReference type="EMBL" id="JARIHO010000077">
    <property type="protein sequence ID" value="KAJ7310829.1"/>
    <property type="molecule type" value="Genomic_DNA"/>
</dbReference>
<evidence type="ECO:0000256" key="8">
    <source>
        <dbReference type="SAM" id="Phobius"/>
    </source>
</evidence>
<feature type="transmembrane region" description="Helical" evidence="8">
    <location>
        <begin position="9"/>
        <end position="26"/>
    </location>
</feature>
<name>A0AAD7EBV9_9AGAR</name>
<keyword evidence="10" id="KW-1185">Reference proteome</keyword>
<evidence type="ECO:0000256" key="2">
    <source>
        <dbReference type="ARBA" id="ARBA00010617"/>
    </source>
</evidence>
<keyword evidence="5 7" id="KW-0408">Iron</keyword>
<evidence type="ECO:0000256" key="4">
    <source>
        <dbReference type="ARBA" id="ARBA00023002"/>
    </source>
</evidence>
<dbReference type="CDD" id="cd11041">
    <property type="entry name" value="CYP503A1-like"/>
    <property type="match status" value="1"/>
</dbReference>
<dbReference type="GO" id="GO:0016705">
    <property type="term" value="F:oxidoreductase activity, acting on paired donors, with incorporation or reduction of molecular oxygen"/>
    <property type="evidence" value="ECO:0007669"/>
    <property type="project" value="InterPro"/>
</dbReference>
<evidence type="ECO:0000256" key="7">
    <source>
        <dbReference type="PIRSR" id="PIRSR602403-1"/>
    </source>
</evidence>
<organism evidence="9 10">
    <name type="scientific">Mycena albidolilacea</name>
    <dbReference type="NCBI Taxonomy" id="1033008"/>
    <lineage>
        <taxon>Eukaryota</taxon>
        <taxon>Fungi</taxon>
        <taxon>Dikarya</taxon>
        <taxon>Basidiomycota</taxon>
        <taxon>Agaricomycotina</taxon>
        <taxon>Agaricomycetes</taxon>
        <taxon>Agaricomycetidae</taxon>
        <taxon>Agaricales</taxon>
        <taxon>Marasmiineae</taxon>
        <taxon>Mycenaceae</taxon>
        <taxon>Mycena</taxon>
    </lineage>
</organism>
<dbReference type="GO" id="GO:0005506">
    <property type="term" value="F:iron ion binding"/>
    <property type="evidence" value="ECO:0007669"/>
    <property type="project" value="InterPro"/>
</dbReference>
<reference evidence="9" key="1">
    <citation type="submission" date="2023-03" db="EMBL/GenBank/DDBJ databases">
        <title>Massive genome expansion in bonnet fungi (Mycena s.s.) driven by repeated elements and novel gene families across ecological guilds.</title>
        <authorList>
            <consortium name="Lawrence Berkeley National Laboratory"/>
            <person name="Harder C.B."/>
            <person name="Miyauchi S."/>
            <person name="Viragh M."/>
            <person name="Kuo A."/>
            <person name="Thoen E."/>
            <person name="Andreopoulos B."/>
            <person name="Lu D."/>
            <person name="Skrede I."/>
            <person name="Drula E."/>
            <person name="Henrissat B."/>
            <person name="Morin E."/>
            <person name="Kohler A."/>
            <person name="Barry K."/>
            <person name="LaButti K."/>
            <person name="Morin E."/>
            <person name="Salamov A."/>
            <person name="Lipzen A."/>
            <person name="Mereny Z."/>
            <person name="Hegedus B."/>
            <person name="Baldrian P."/>
            <person name="Stursova M."/>
            <person name="Weitz H."/>
            <person name="Taylor A."/>
            <person name="Grigoriev I.V."/>
            <person name="Nagy L.G."/>
            <person name="Martin F."/>
            <person name="Kauserud H."/>
        </authorList>
    </citation>
    <scope>NUCLEOTIDE SEQUENCE</scope>
    <source>
        <strain evidence="9">CBHHK002</strain>
    </source>
</reference>
<dbReference type="PRINTS" id="PR00465">
    <property type="entry name" value="EP450IV"/>
</dbReference>
<keyword evidence="6" id="KW-0503">Monooxygenase</keyword>
<dbReference type="PANTHER" id="PTHR46206">
    <property type="entry name" value="CYTOCHROME P450"/>
    <property type="match status" value="1"/>
</dbReference>
<sequence length="485" mass="54537">MLQRLQTGSLYYFLLLPPLILLWNVLRKSKDTFPAIGSSGPLSSFIGAFQFLTQVRRMVHEGYIKRAGPIFRVPLFTHWTHIVSSPGHTREIGAARDADLSLDDAIDEIVQTDYTMGAALRTNTYHVGVVRGPLTRNLTRRFGDVRDEIMCAFEDVLSLKGTEWNGVTAYSAMLDVVCRTSNRLFVGLPLCRSPEWIDLNIWYTIDTAVAGQLIRILPTILRPIFGPLLTSRKRNLRQAEKLLEPILQERLNDHDSSSSNNDLISWLLDASPPDGRTVTAIAERILAINFGAIHTSSMSFTNVLFDLATCPQYMAPLREEVKRVVTTDGLTKAAIGKMYQVDSFLRESQRMNGIGIFVMPRRVANPAGFCFADGTVLPHGTFVEVAAMERHHDPALYDAPDKFDGFRFSRLREEQRGAGSIFMHNVVTTSQDFLAFGHGRHACPRRFFAAMELKAMLAHVILNYDVKFESPATRPPNHRYFISSS</sequence>
<evidence type="ECO:0000256" key="1">
    <source>
        <dbReference type="ARBA" id="ARBA00001971"/>
    </source>
</evidence>
<gene>
    <name evidence="9" type="ORF">DFH08DRAFT_927257</name>
</gene>
<dbReference type="Proteomes" id="UP001218218">
    <property type="component" value="Unassembled WGS sequence"/>
</dbReference>
<comment type="cofactor">
    <cofactor evidence="1 7">
        <name>heme</name>
        <dbReference type="ChEBI" id="CHEBI:30413"/>
    </cofactor>
</comment>
<dbReference type="InterPro" id="IPR036396">
    <property type="entry name" value="Cyt_P450_sf"/>
</dbReference>
<feature type="binding site" description="axial binding residue" evidence="7">
    <location>
        <position position="443"/>
    </location>
    <ligand>
        <name>heme</name>
        <dbReference type="ChEBI" id="CHEBI:30413"/>
    </ligand>
    <ligandPart>
        <name>Fe</name>
        <dbReference type="ChEBI" id="CHEBI:18248"/>
    </ligandPart>
</feature>
<dbReference type="Pfam" id="PF00067">
    <property type="entry name" value="p450"/>
    <property type="match status" value="1"/>
</dbReference>
<keyword evidence="8" id="KW-0472">Membrane</keyword>
<protein>
    <submittedName>
        <fullName evidence="9">Cytochrome P450</fullName>
    </submittedName>
</protein>
<keyword evidence="8" id="KW-1133">Transmembrane helix</keyword>
<comment type="similarity">
    <text evidence="2">Belongs to the cytochrome P450 family.</text>
</comment>
<dbReference type="Gene3D" id="1.10.630.10">
    <property type="entry name" value="Cytochrome P450"/>
    <property type="match status" value="1"/>
</dbReference>
<evidence type="ECO:0000256" key="5">
    <source>
        <dbReference type="ARBA" id="ARBA00023004"/>
    </source>
</evidence>
<keyword evidence="4" id="KW-0560">Oxidoreductase</keyword>
<evidence type="ECO:0000313" key="10">
    <source>
        <dbReference type="Proteomes" id="UP001218218"/>
    </source>
</evidence>
<accession>A0AAD7EBV9</accession>
<proteinExistence type="inferred from homology"/>
<evidence type="ECO:0000256" key="3">
    <source>
        <dbReference type="ARBA" id="ARBA00022723"/>
    </source>
</evidence>
<comment type="caution">
    <text evidence="9">The sequence shown here is derived from an EMBL/GenBank/DDBJ whole genome shotgun (WGS) entry which is preliminary data.</text>
</comment>
<dbReference type="InterPro" id="IPR002403">
    <property type="entry name" value="Cyt_P450_E_grp-IV"/>
</dbReference>
<keyword evidence="3 7" id="KW-0479">Metal-binding</keyword>